<accession>A0ABV7U0S5</accession>
<evidence type="ECO:0000256" key="6">
    <source>
        <dbReference type="ARBA" id="ARBA00038095"/>
    </source>
</evidence>
<keyword evidence="12" id="KW-1185">Reference proteome</keyword>
<evidence type="ECO:0000313" key="11">
    <source>
        <dbReference type="EMBL" id="MFC3628669.1"/>
    </source>
</evidence>
<evidence type="ECO:0000256" key="2">
    <source>
        <dbReference type="ARBA" id="ARBA00022516"/>
    </source>
</evidence>
<evidence type="ECO:0000313" key="12">
    <source>
        <dbReference type="Proteomes" id="UP001595539"/>
    </source>
</evidence>
<evidence type="ECO:0000256" key="10">
    <source>
        <dbReference type="ARBA" id="ARBA00047785"/>
    </source>
</evidence>
<dbReference type="PANTHER" id="PTHR37323:SF1">
    <property type="entry name" value="L-ORNITHINE N(ALPHA)-ACYLTRANSFERASE"/>
    <property type="match status" value="1"/>
</dbReference>
<dbReference type="SUPFAM" id="SSF55729">
    <property type="entry name" value="Acyl-CoA N-acyltransferases (Nat)"/>
    <property type="match status" value="1"/>
</dbReference>
<protein>
    <recommendedName>
        <fullName evidence="8">L-ornithine N(alpha)-acyltransferase</fullName>
        <ecNumber evidence="7">2.3.2.30</ecNumber>
    </recommendedName>
</protein>
<name>A0ABV7U0S5_9RHOB</name>
<evidence type="ECO:0000256" key="1">
    <source>
        <dbReference type="ARBA" id="ARBA00005189"/>
    </source>
</evidence>
<dbReference type="InterPro" id="IPR052351">
    <property type="entry name" value="Ornithine_N-alpha-AT"/>
</dbReference>
<keyword evidence="3" id="KW-0808">Transferase</keyword>
<evidence type="ECO:0000256" key="7">
    <source>
        <dbReference type="ARBA" id="ARBA00039058"/>
    </source>
</evidence>
<dbReference type="EMBL" id="JBHRXY010000002">
    <property type="protein sequence ID" value="MFC3628669.1"/>
    <property type="molecule type" value="Genomic_DNA"/>
</dbReference>
<comment type="caution">
    <text evidence="11">The sequence shown here is derived from an EMBL/GenBank/DDBJ whole genome shotgun (WGS) entry which is preliminary data.</text>
</comment>
<comment type="catalytic activity">
    <reaction evidence="10">
        <text>a (3R)-hydroxyacyl-[ACP] + L-ornithine = a lyso-ornithine lipid + holo-[ACP] + H(+)</text>
        <dbReference type="Rhea" id="RHEA:20633"/>
        <dbReference type="Rhea" id="RHEA-COMP:9685"/>
        <dbReference type="Rhea" id="RHEA-COMP:9945"/>
        <dbReference type="ChEBI" id="CHEBI:15378"/>
        <dbReference type="ChEBI" id="CHEBI:46911"/>
        <dbReference type="ChEBI" id="CHEBI:64479"/>
        <dbReference type="ChEBI" id="CHEBI:78827"/>
        <dbReference type="ChEBI" id="CHEBI:138482"/>
        <dbReference type="EC" id="2.3.2.30"/>
    </reaction>
    <physiologicalReaction direction="left-to-right" evidence="10">
        <dbReference type="Rhea" id="RHEA:20634"/>
    </physiologicalReaction>
</comment>
<comment type="pathway">
    <text evidence="1">Lipid metabolism.</text>
</comment>
<organism evidence="11 12">
    <name type="scientific">Paracoccus angustae</name>
    <dbReference type="NCBI Taxonomy" id="1671480"/>
    <lineage>
        <taxon>Bacteria</taxon>
        <taxon>Pseudomonadati</taxon>
        <taxon>Pseudomonadota</taxon>
        <taxon>Alphaproteobacteria</taxon>
        <taxon>Rhodobacterales</taxon>
        <taxon>Paracoccaceae</taxon>
        <taxon>Paracoccus</taxon>
    </lineage>
</organism>
<sequence length="260" mass="29005">MQPMRKGRYLARLAETSADLRAAQRLRWLCFVAREGASDAAARLEADALDARCRHVLVEDAATGRLACCFRFLPLADGGDIARSYSAQFYDLSALEAFDRPMLEIGRFCVRPGLCDPDIIRIAWAALTRLVDETGVQMLFGCSSFIGTEPAPHAEAFAVLRARHLAPRRWWPRIKAPHVFRFARALLPGQPDPRRAMAAMPPLLRSYLALGGWVSDHAVVDQGLRTMHVFTGVEIRAIPPARRRLLQTAAHRPVPTLRAF</sequence>
<keyword evidence="2" id="KW-0444">Lipid biosynthesis</keyword>
<evidence type="ECO:0000256" key="8">
    <source>
        <dbReference type="ARBA" id="ARBA00039866"/>
    </source>
</evidence>
<dbReference type="RefSeq" id="WP_377759640.1">
    <property type="nucleotide sequence ID" value="NZ_JBHRXY010000002.1"/>
</dbReference>
<dbReference type="Proteomes" id="UP001595539">
    <property type="component" value="Unassembled WGS sequence"/>
</dbReference>
<dbReference type="Pfam" id="PF13444">
    <property type="entry name" value="Acetyltransf_5"/>
    <property type="match status" value="1"/>
</dbReference>
<evidence type="ECO:0000256" key="4">
    <source>
        <dbReference type="ARBA" id="ARBA00023098"/>
    </source>
</evidence>
<comment type="similarity">
    <text evidence="6">Belongs to the acetyltransferase family. OlsB subfamily.</text>
</comment>
<evidence type="ECO:0000256" key="5">
    <source>
        <dbReference type="ARBA" id="ARBA00023315"/>
    </source>
</evidence>
<dbReference type="InterPro" id="IPR016181">
    <property type="entry name" value="Acyl_CoA_acyltransferase"/>
</dbReference>
<keyword evidence="4" id="KW-0443">Lipid metabolism</keyword>
<evidence type="ECO:0000256" key="9">
    <source>
        <dbReference type="ARBA" id="ARBA00045724"/>
    </source>
</evidence>
<keyword evidence="5" id="KW-0012">Acyltransferase</keyword>
<proteinExistence type="inferred from homology"/>
<dbReference type="PANTHER" id="PTHR37323">
    <property type="entry name" value="GCN5-RELATED N-ACETYLTRANSFERASE"/>
    <property type="match status" value="1"/>
</dbReference>
<dbReference type="EC" id="2.3.2.30" evidence="7"/>
<evidence type="ECO:0000256" key="3">
    <source>
        <dbReference type="ARBA" id="ARBA00022679"/>
    </source>
</evidence>
<comment type="function">
    <text evidence="9">Catalyzes the first step in the biosynthesis of ornithine lipids, which are phosphorus-free membrane lipids. Catalyzes the 3-hydroxyacyl-acyl carrier protein-dependent acylation of ornithine to form lyso-ornithine lipid (LOL).</text>
</comment>
<gene>
    <name evidence="11" type="ORF">ACFOM8_04345</name>
</gene>
<dbReference type="Gene3D" id="3.40.630.30">
    <property type="match status" value="1"/>
</dbReference>
<reference evidence="12" key="1">
    <citation type="journal article" date="2019" name="Int. J. Syst. Evol. Microbiol.">
        <title>The Global Catalogue of Microorganisms (GCM) 10K type strain sequencing project: providing services to taxonomists for standard genome sequencing and annotation.</title>
        <authorList>
            <consortium name="The Broad Institute Genomics Platform"/>
            <consortium name="The Broad Institute Genome Sequencing Center for Infectious Disease"/>
            <person name="Wu L."/>
            <person name="Ma J."/>
        </authorList>
    </citation>
    <scope>NUCLEOTIDE SEQUENCE [LARGE SCALE GENOMIC DNA]</scope>
    <source>
        <strain evidence="12">KCTC 42473</strain>
    </source>
</reference>